<sequence length="603" mass="67890">MSESTKRRHQARESPRKRRRDRNHQPDPGFERENDTSSTGSPSLVPTKKGPGRPRAARAGLLDRDALKATRDYLENERPPVRDEDLDEIIGPLAPPLSDSWTQLDEARMMIVWNASPEKAAYACITGQGGVVTALWKVCLRLFRRPPIDIISPLHNLRYQPLIGPYQPGTWSREFCNLLTPLLTHPIWQGSPERLAMALQYSVICRTDDRRPWSPQPLCPALINLRDSMDKADGSELSRSVHHMHKNARSLAIRNDGEPSQMSNLLVRIHKTVKNSSSERIPERETSYQGFGVYAINNHDLRVVKTAIDKELSPTIDEAYELFKAEKGGGLDLPKASQLREFHERAGRRHLRLMAIKQRDRGADMELEATGLGVDAELDVSGCEEDPIVIPGDEYSDATSVSVATRVARHRPRSPTRPPVPKDASAMPDTPTARVSDDLQGIVETICGFIDRRFDQLERRLDQLRADLTASMEAQTEVLEGMTDEMATMASGIRGMYEQSRALNDRNEASNSTPTQADVQRHSLCPEVSQGADHEAARNRTFNPMPNAQRVERRDRDPAQFGDRHPRSPATLQDGKLRLNNVPPGWMPLWQESQRHCEGKNRS</sequence>
<dbReference type="OrthoDB" id="4754366at2759"/>
<feature type="compositionally biased region" description="Basic residues" evidence="2">
    <location>
        <begin position="1"/>
        <end position="22"/>
    </location>
</feature>
<reference evidence="3 4" key="1">
    <citation type="journal article" date="2009" name="PLoS Genet.">
        <title>The genome of Nectria haematococca: contribution of supernumerary chromosomes to gene expansion.</title>
        <authorList>
            <person name="Coleman J.J."/>
            <person name="Rounsley S.D."/>
            <person name="Rodriguez-Carres M."/>
            <person name="Kuo A."/>
            <person name="Wasmann C.C."/>
            <person name="Grimwood J."/>
            <person name="Schmutz J."/>
            <person name="Taga M."/>
            <person name="White G.J."/>
            <person name="Zhou S."/>
            <person name="Schwartz D.C."/>
            <person name="Freitag M."/>
            <person name="Ma L.J."/>
            <person name="Danchin E.G."/>
            <person name="Henrissat B."/>
            <person name="Coutinho P.M."/>
            <person name="Nelson D.R."/>
            <person name="Straney D."/>
            <person name="Napoli C.A."/>
            <person name="Barker B.M."/>
            <person name="Gribskov M."/>
            <person name="Rep M."/>
            <person name="Kroken S."/>
            <person name="Molnar I."/>
            <person name="Rensing C."/>
            <person name="Kennell J.C."/>
            <person name="Zamora J."/>
            <person name="Farman M.L."/>
            <person name="Selker E.U."/>
            <person name="Salamov A."/>
            <person name="Shapiro H."/>
            <person name="Pangilinan J."/>
            <person name="Lindquist E."/>
            <person name="Lamers C."/>
            <person name="Grigoriev I.V."/>
            <person name="Geiser D.M."/>
            <person name="Covert S.F."/>
            <person name="Temporini E."/>
            <person name="Vanetten H.D."/>
        </authorList>
    </citation>
    <scope>NUCLEOTIDE SEQUENCE [LARGE SCALE GENOMIC DNA]</scope>
    <source>
        <strain evidence="4">ATCC MYA-4622 / CBS 123669 / FGSC 9596 / NRRL 45880 / 77-13-4</strain>
    </source>
</reference>
<evidence type="ECO:0000256" key="2">
    <source>
        <dbReference type="SAM" id="MobiDB-lite"/>
    </source>
</evidence>
<keyword evidence="1" id="KW-0175">Coiled coil</keyword>
<accession>C7Z3P4</accession>
<feature type="coiled-coil region" evidence="1">
    <location>
        <begin position="447"/>
        <end position="474"/>
    </location>
</feature>
<protein>
    <submittedName>
        <fullName evidence="3">Uncharacterized protein</fullName>
    </submittedName>
</protein>
<evidence type="ECO:0000256" key="1">
    <source>
        <dbReference type="SAM" id="Coils"/>
    </source>
</evidence>
<dbReference type="Proteomes" id="UP000005206">
    <property type="component" value="Chromosome 8"/>
</dbReference>
<dbReference type="AlphaFoldDB" id="C7Z3P4"/>
<dbReference type="InParanoid" id="C7Z3P4"/>
<dbReference type="eggNOG" id="ENOG502T4E1">
    <property type="taxonomic scope" value="Eukaryota"/>
</dbReference>
<feature type="region of interest" description="Disordered" evidence="2">
    <location>
        <begin position="529"/>
        <end position="587"/>
    </location>
</feature>
<dbReference type="GeneID" id="9675467"/>
<keyword evidence="4" id="KW-1185">Reference proteome</keyword>
<feature type="region of interest" description="Disordered" evidence="2">
    <location>
        <begin position="1"/>
        <end position="62"/>
    </location>
</feature>
<feature type="compositionally biased region" description="Basic and acidic residues" evidence="2">
    <location>
        <begin position="23"/>
        <end position="35"/>
    </location>
</feature>
<organism evidence="3 4">
    <name type="scientific">Fusarium vanettenii (strain ATCC MYA-4622 / CBS 123669 / FGSC 9596 / NRRL 45880 / 77-13-4)</name>
    <name type="common">Fusarium solani subsp. pisi</name>
    <dbReference type="NCBI Taxonomy" id="660122"/>
    <lineage>
        <taxon>Eukaryota</taxon>
        <taxon>Fungi</taxon>
        <taxon>Dikarya</taxon>
        <taxon>Ascomycota</taxon>
        <taxon>Pezizomycotina</taxon>
        <taxon>Sordariomycetes</taxon>
        <taxon>Hypocreomycetidae</taxon>
        <taxon>Hypocreales</taxon>
        <taxon>Nectriaceae</taxon>
        <taxon>Fusarium</taxon>
        <taxon>Fusarium solani species complex</taxon>
        <taxon>Fusarium vanettenii</taxon>
    </lineage>
</organism>
<dbReference type="HOGENOM" id="CLU_452754_0_0_1"/>
<proteinExistence type="predicted"/>
<name>C7Z3P4_FUSV7</name>
<dbReference type="RefSeq" id="XP_003047057.1">
    <property type="nucleotide sequence ID" value="XM_003047011.1"/>
</dbReference>
<feature type="compositionally biased region" description="Basic and acidic residues" evidence="2">
    <location>
        <begin position="550"/>
        <end position="566"/>
    </location>
</feature>
<evidence type="ECO:0000313" key="4">
    <source>
        <dbReference type="Proteomes" id="UP000005206"/>
    </source>
</evidence>
<dbReference type="EMBL" id="GG698909">
    <property type="protein sequence ID" value="EEU41344.1"/>
    <property type="molecule type" value="Genomic_DNA"/>
</dbReference>
<feature type="region of interest" description="Disordered" evidence="2">
    <location>
        <begin position="406"/>
        <end position="434"/>
    </location>
</feature>
<evidence type="ECO:0000313" key="3">
    <source>
        <dbReference type="EMBL" id="EEU41344.1"/>
    </source>
</evidence>
<gene>
    <name evidence="3" type="ORF">NECHADRAFT_83322</name>
</gene>
<dbReference type="OMA" id="RIGHRCV"/>
<dbReference type="KEGG" id="nhe:NECHADRAFT_83322"/>
<dbReference type="VEuPathDB" id="FungiDB:NECHADRAFT_83322"/>